<protein>
    <submittedName>
        <fullName evidence="1">Uncharacterized protein</fullName>
    </submittedName>
</protein>
<gene>
    <name evidence="1" type="ORF">CARN3_0122</name>
</gene>
<reference evidence="1" key="1">
    <citation type="submission" date="2009-10" db="EMBL/GenBank/DDBJ databases">
        <title>Diversity of trophic interactions inside an arsenic-rich microbial ecosystem.</title>
        <authorList>
            <person name="Bertin P.N."/>
            <person name="Heinrich-Salmeron A."/>
            <person name="Pelletier E."/>
            <person name="Goulhen-Chollet F."/>
            <person name="Arsene-Ploetze F."/>
            <person name="Gallien S."/>
            <person name="Calteau A."/>
            <person name="Vallenet D."/>
            <person name="Casiot C."/>
            <person name="Chane-Woon-Ming B."/>
            <person name="Giloteaux L."/>
            <person name="Barakat M."/>
            <person name="Bonnefoy V."/>
            <person name="Bruneel O."/>
            <person name="Chandler M."/>
            <person name="Cleiss J."/>
            <person name="Duran R."/>
            <person name="Elbaz-Poulichet F."/>
            <person name="Fonknechten N."/>
            <person name="Lauga B."/>
            <person name="Mornico D."/>
            <person name="Ortet P."/>
            <person name="Schaeffer C."/>
            <person name="Siguier P."/>
            <person name="Alexander Thil Smith A."/>
            <person name="Van Dorsselaer A."/>
            <person name="Weissenbach J."/>
            <person name="Medigue C."/>
            <person name="Le Paslier D."/>
        </authorList>
    </citation>
    <scope>NUCLEOTIDE SEQUENCE</scope>
</reference>
<dbReference type="EMBL" id="CABN01000149">
    <property type="protein sequence ID" value="CBI00579.1"/>
    <property type="molecule type" value="Genomic_DNA"/>
</dbReference>
<proteinExistence type="predicted"/>
<comment type="caution">
    <text evidence="1">The sequence shown here is derived from an EMBL/GenBank/DDBJ whole genome shotgun (WGS) entry which is preliminary data.</text>
</comment>
<evidence type="ECO:0000313" key="1">
    <source>
        <dbReference type="EMBL" id="CBI00579.1"/>
    </source>
</evidence>
<accession>E6Q070</accession>
<dbReference type="AlphaFoldDB" id="E6Q070"/>
<name>E6Q070_9ZZZZ</name>
<organism evidence="1">
    <name type="scientific">mine drainage metagenome</name>
    <dbReference type="NCBI Taxonomy" id="410659"/>
    <lineage>
        <taxon>unclassified sequences</taxon>
        <taxon>metagenomes</taxon>
        <taxon>ecological metagenomes</taxon>
    </lineage>
</organism>
<sequence>MFWSCGWRGLGDWRCGRGRGRRLNTSGFQSAINDDPYLFCGERAVDVFAVDEDGRCAVDAKRVGLMHRLADGGFVLFGEAGIEFGRVERKGLSLVVGDAVQRGKAFLGVVIGAADFVAVRVEVIHVAPIGFVILRGDAVGVNGGVHGPGMNFDEWIVLVNETHRVLVAIHGARKEFAMHGGAEGTLEIIKADNSDLGVGIAADGATIDGDVLRGNVVEIEGLEAREGFVVGGDEEVGRGGASGVCERDAQRVITGELAGRALAERDGVIAGDIELGADHDLNVAREGGVLNGRVLGCRVLGFAADGRDRDDDCGIEGETKRELTQIGPPLP</sequence>